<dbReference type="InterPro" id="IPR018108">
    <property type="entry name" value="MCP_transmembrane"/>
</dbReference>
<evidence type="ECO:0000256" key="10">
    <source>
        <dbReference type="RuleBase" id="RU000488"/>
    </source>
</evidence>
<dbReference type="SUPFAM" id="SSF103506">
    <property type="entry name" value="Mitochondrial carrier"/>
    <property type="match status" value="1"/>
</dbReference>
<keyword evidence="7" id="KW-0496">Mitochondrion</keyword>
<dbReference type="PANTHER" id="PTHR45788">
    <property type="entry name" value="SUCCINATE/FUMARATE MITOCHONDRIAL TRANSPORTER-RELATED"/>
    <property type="match status" value="1"/>
</dbReference>
<comment type="caution">
    <text evidence="12">The sequence shown here is derived from an EMBL/GenBank/DDBJ whole genome shotgun (WGS) entry which is preliminary data.</text>
</comment>
<comment type="similarity">
    <text evidence="2 10">Belongs to the mitochondrial carrier (TC 2.A.29) family.</text>
</comment>
<evidence type="ECO:0000256" key="8">
    <source>
        <dbReference type="ARBA" id="ARBA00023136"/>
    </source>
</evidence>
<keyword evidence="4 9" id="KW-0812">Transmembrane</keyword>
<dbReference type="GO" id="GO:0031966">
    <property type="term" value="C:mitochondrial membrane"/>
    <property type="evidence" value="ECO:0007669"/>
    <property type="project" value="UniProtKB-SubCell"/>
</dbReference>
<dbReference type="Proteomes" id="UP000626109">
    <property type="component" value="Unassembled WGS sequence"/>
</dbReference>
<dbReference type="AlphaFoldDB" id="A0A813JA80"/>
<keyword evidence="6" id="KW-1133">Transmembrane helix</keyword>
<reference evidence="12" key="1">
    <citation type="submission" date="2021-02" db="EMBL/GenBank/DDBJ databases">
        <authorList>
            <person name="Dougan E. K."/>
            <person name="Rhodes N."/>
            <person name="Thang M."/>
            <person name="Chan C."/>
        </authorList>
    </citation>
    <scope>NUCLEOTIDE SEQUENCE</scope>
</reference>
<protein>
    <recommendedName>
        <fullName evidence="15">Mitochondrial carrier protein</fullName>
    </recommendedName>
</protein>
<proteinExistence type="inferred from homology"/>
<evidence type="ECO:0000313" key="12">
    <source>
        <dbReference type="EMBL" id="CAE8668231.1"/>
    </source>
</evidence>
<dbReference type="Gene3D" id="1.50.40.10">
    <property type="entry name" value="Mitochondrial carrier domain"/>
    <property type="match status" value="1"/>
</dbReference>
<dbReference type="OMA" id="RNHMFRT"/>
<dbReference type="EMBL" id="CAJNNV010015096">
    <property type="protein sequence ID" value="CAE8603170.1"/>
    <property type="molecule type" value="Genomic_DNA"/>
</dbReference>
<accession>A0A813JA80</accession>
<evidence type="ECO:0000313" key="14">
    <source>
        <dbReference type="Proteomes" id="UP000654075"/>
    </source>
</evidence>
<evidence type="ECO:0000256" key="3">
    <source>
        <dbReference type="ARBA" id="ARBA00022448"/>
    </source>
</evidence>
<comment type="subcellular location">
    <subcellularLocation>
        <location evidence="1">Mitochondrion membrane</location>
        <topology evidence="1">Multi-pass membrane protein</topology>
    </subcellularLocation>
</comment>
<gene>
    <name evidence="11" type="ORF">PGLA1383_LOCUS21387</name>
    <name evidence="12" type="ORF">PGLA2088_LOCUS16852</name>
</gene>
<keyword evidence="8 9" id="KW-0472">Membrane</keyword>
<dbReference type="EMBL" id="CAJNNW010021610">
    <property type="protein sequence ID" value="CAE8668231.1"/>
    <property type="molecule type" value="Genomic_DNA"/>
</dbReference>
<dbReference type="GO" id="GO:0071913">
    <property type="term" value="F:citrate secondary active transmembrane transporter activity"/>
    <property type="evidence" value="ECO:0007669"/>
    <property type="project" value="TreeGrafter"/>
</dbReference>
<name>A0A813JA80_POLGL</name>
<evidence type="ECO:0000256" key="1">
    <source>
        <dbReference type="ARBA" id="ARBA00004225"/>
    </source>
</evidence>
<evidence type="ECO:0000256" key="7">
    <source>
        <dbReference type="ARBA" id="ARBA00023128"/>
    </source>
</evidence>
<keyword evidence="14" id="KW-1185">Reference proteome</keyword>
<sequence length="280" mass="30471">MVMADPMPYFAASAVSAFVTLPFWKAATIGQSGYALTATSALGRFWEASKPPYRGGFVVVSGKTWATAAIFFGSDEGCRWLRQRGWSHATSTLAPPLLISAYVQIANQPFVRSSIMLQGDPQVSFAHKSSNPNLAVLRHLWRTQGLSAIWLGTGVGLLRTVPKYVTAVVAKDALDNMLAPADKSATSLTLRSVKKSVVASVAGSVLTNPLDVVQNEMFKTGEGFLPTLRRLQRAEGSRWLMRGVEKNMLASAVPMALTICLTDAFMQWRYGSWRNGSDYS</sequence>
<dbReference type="InterPro" id="IPR023395">
    <property type="entry name" value="MCP_dom_sf"/>
</dbReference>
<evidence type="ECO:0000256" key="4">
    <source>
        <dbReference type="ARBA" id="ARBA00022692"/>
    </source>
</evidence>
<dbReference type="PANTHER" id="PTHR45788:SF4">
    <property type="entry name" value="TRICARBOXYLATE TRANSPORT PROTEIN, MITOCHONDRIAL"/>
    <property type="match status" value="1"/>
</dbReference>
<evidence type="ECO:0000256" key="9">
    <source>
        <dbReference type="PROSITE-ProRule" id="PRU00282"/>
    </source>
</evidence>
<evidence type="ECO:0000256" key="2">
    <source>
        <dbReference type="ARBA" id="ARBA00006375"/>
    </source>
</evidence>
<dbReference type="Proteomes" id="UP000654075">
    <property type="component" value="Unassembled WGS sequence"/>
</dbReference>
<evidence type="ECO:0000313" key="11">
    <source>
        <dbReference type="EMBL" id="CAE8603170.1"/>
    </source>
</evidence>
<feature type="repeat" description="Solcar" evidence="9">
    <location>
        <begin position="190"/>
        <end position="268"/>
    </location>
</feature>
<dbReference type="PROSITE" id="PS50920">
    <property type="entry name" value="SOLCAR"/>
    <property type="match status" value="1"/>
</dbReference>
<evidence type="ECO:0000256" key="5">
    <source>
        <dbReference type="ARBA" id="ARBA00022737"/>
    </source>
</evidence>
<dbReference type="GO" id="GO:0006843">
    <property type="term" value="P:mitochondrial citrate transmembrane transport"/>
    <property type="evidence" value="ECO:0007669"/>
    <property type="project" value="TreeGrafter"/>
</dbReference>
<keyword evidence="3 10" id="KW-0813">Transport</keyword>
<dbReference type="Pfam" id="PF00153">
    <property type="entry name" value="Mito_carr"/>
    <property type="match status" value="1"/>
</dbReference>
<evidence type="ECO:0000313" key="13">
    <source>
        <dbReference type="Proteomes" id="UP000626109"/>
    </source>
</evidence>
<dbReference type="OrthoDB" id="444247at2759"/>
<organism evidence="12 13">
    <name type="scientific">Polarella glacialis</name>
    <name type="common">Dinoflagellate</name>
    <dbReference type="NCBI Taxonomy" id="89957"/>
    <lineage>
        <taxon>Eukaryota</taxon>
        <taxon>Sar</taxon>
        <taxon>Alveolata</taxon>
        <taxon>Dinophyceae</taxon>
        <taxon>Suessiales</taxon>
        <taxon>Suessiaceae</taxon>
        <taxon>Polarella</taxon>
    </lineage>
</organism>
<evidence type="ECO:0000256" key="6">
    <source>
        <dbReference type="ARBA" id="ARBA00022989"/>
    </source>
</evidence>
<evidence type="ECO:0008006" key="15">
    <source>
        <dbReference type="Google" id="ProtNLM"/>
    </source>
</evidence>
<keyword evidence="5" id="KW-0677">Repeat</keyword>
<dbReference type="InterPro" id="IPR049563">
    <property type="entry name" value="TXTP-like"/>
</dbReference>